<dbReference type="GO" id="GO:0005524">
    <property type="term" value="F:ATP binding"/>
    <property type="evidence" value="ECO:0007669"/>
    <property type="project" value="UniProtKB-KW"/>
</dbReference>
<dbReference type="GO" id="GO:0016887">
    <property type="term" value="F:ATP hydrolysis activity"/>
    <property type="evidence" value="ECO:0007669"/>
    <property type="project" value="InterPro"/>
</dbReference>
<name>V6DGU4_9BACT</name>
<keyword evidence="6" id="KW-1185">Reference proteome</keyword>
<dbReference type="SMART" id="SM00382">
    <property type="entry name" value="AAA"/>
    <property type="match status" value="1"/>
</dbReference>
<dbReference type="PANTHER" id="PTHR43023:SF6">
    <property type="entry name" value="INTERMEMBRANE PHOSPHOLIPID TRANSPORT SYSTEM ATP-BINDING PROTEIN MLAF"/>
    <property type="match status" value="1"/>
</dbReference>
<dbReference type="InterPro" id="IPR003593">
    <property type="entry name" value="AAA+_ATPase"/>
</dbReference>
<organism evidence="5 6">
    <name type="scientific">Candidatus Babela massiliensis</name>
    <dbReference type="NCBI Taxonomy" id="673862"/>
    <lineage>
        <taxon>Bacteria</taxon>
        <taxon>Candidatus Babelota</taxon>
        <taxon>Candidatus Babeliae</taxon>
        <taxon>Candidatus Babeliales</taxon>
        <taxon>Candidatus Babeliaceae</taxon>
        <taxon>Candidatus Babela</taxon>
    </lineage>
</organism>
<proteinExistence type="predicted"/>
<evidence type="ECO:0000256" key="2">
    <source>
        <dbReference type="ARBA" id="ARBA00022741"/>
    </source>
</evidence>
<dbReference type="PANTHER" id="PTHR43023">
    <property type="entry name" value="PROTEIN TRIGALACTOSYLDIACYLGLYCEROL 3, CHLOROPLASTIC"/>
    <property type="match status" value="1"/>
</dbReference>
<evidence type="ECO:0000313" key="6">
    <source>
        <dbReference type="Proteomes" id="UP000018769"/>
    </source>
</evidence>
<gene>
    <name evidence="5" type="ORF">BABL1_gene_230</name>
</gene>
<dbReference type="Gene3D" id="3.40.50.300">
    <property type="entry name" value="P-loop containing nucleotide triphosphate hydrolases"/>
    <property type="match status" value="1"/>
</dbReference>
<dbReference type="InterPro" id="IPR003439">
    <property type="entry name" value="ABC_transporter-like_ATP-bd"/>
</dbReference>
<evidence type="ECO:0000259" key="4">
    <source>
        <dbReference type="PROSITE" id="PS50893"/>
    </source>
</evidence>
<protein>
    <submittedName>
        <fullName evidence="5">Ttg2-like ABC-type transport system ATPase component</fullName>
    </submittedName>
</protein>
<dbReference type="InterPro" id="IPR017871">
    <property type="entry name" value="ABC_transporter-like_CS"/>
</dbReference>
<reference evidence="5 6" key="1">
    <citation type="journal article" date="2015" name="Biol. Direct">
        <title>Babela massiliensis, a representative of a widespread bacterial phylum with unusual adaptations to parasitism in amoebae.</title>
        <authorList>
            <person name="Pagnier I."/>
            <person name="Yutin N."/>
            <person name="Croce O."/>
            <person name="Makarova K.S."/>
            <person name="Wolf Y.I."/>
            <person name="Benamar S."/>
            <person name="Raoult D."/>
            <person name="Koonin E.V."/>
            <person name="La Scola B."/>
        </authorList>
    </citation>
    <scope>NUCLEOTIDE SEQUENCE [LARGE SCALE GENOMIC DNA]</scope>
    <source>
        <strain evidence="6">BABL1</strain>
    </source>
</reference>
<dbReference type="HOGENOM" id="CLU_000604_1_22_7"/>
<keyword evidence="1" id="KW-0813">Transport</keyword>
<feature type="domain" description="ABC transporter" evidence="4">
    <location>
        <begin position="2"/>
        <end position="237"/>
    </location>
</feature>
<dbReference type="STRING" id="673862.BABL1_gene_230"/>
<dbReference type="InterPro" id="IPR027417">
    <property type="entry name" value="P-loop_NTPase"/>
</dbReference>
<dbReference type="Pfam" id="PF00005">
    <property type="entry name" value="ABC_tran"/>
    <property type="match status" value="1"/>
</dbReference>
<dbReference type="RefSeq" id="WP_023792470.1">
    <property type="nucleotide sequence ID" value="NC_023003.1"/>
</dbReference>
<dbReference type="EMBL" id="HG793133">
    <property type="protein sequence ID" value="CDK30785.1"/>
    <property type="molecule type" value="Genomic_DNA"/>
</dbReference>
<dbReference type="Proteomes" id="UP000018769">
    <property type="component" value="Chromosome I"/>
</dbReference>
<keyword evidence="3" id="KW-0067">ATP-binding</keyword>
<evidence type="ECO:0000256" key="3">
    <source>
        <dbReference type="ARBA" id="ARBA00022840"/>
    </source>
</evidence>
<dbReference type="AlphaFoldDB" id="V6DGU4"/>
<keyword evidence="2" id="KW-0547">Nucleotide-binding</keyword>
<dbReference type="PROSITE" id="PS00211">
    <property type="entry name" value="ABC_TRANSPORTER_1"/>
    <property type="match status" value="1"/>
</dbReference>
<sequence length="253" mass="28360">MINIIDLKKKFNSTWVTDGINLTIPEGKITCIIGRSGEGKSVLLKQIIGLIKPTSGQILIDNTDITKLDEKEMEPIFKKCGYVFQFAALLDSLNIFENVGLTLLEHGSNEDEVLSIVKEKLALVNLGQEILYKYPSELSGGMRKRVGIARTLITNPKIILYDEPTTGLDPITSKVVHELMYNMQKQLNVTSVVISHDIEIFNYVDYIALLHLGKIRYFGPASTIWQSDNPYIYQFIRGLTEGPIQPDLGLKSS</sequence>
<dbReference type="SUPFAM" id="SSF52540">
    <property type="entry name" value="P-loop containing nucleoside triphosphate hydrolases"/>
    <property type="match status" value="1"/>
</dbReference>
<dbReference type="PROSITE" id="PS50893">
    <property type="entry name" value="ABC_TRANSPORTER_2"/>
    <property type="match status" value="1"/>
</dbReference>
<accession>V6DGU4</accession>
<evidence type="ECO:0000313" key="5">
    <source>
        <dbReference type="EMBL" id="CDK30785.1"/>
    </source>
</evidence>
<dbReference type="eggNOG" id="COG1127">
    <property type="taxonomic scope" value="Bacteria"/>
</dbReference>
<evidence type="ECO:0000256" key="1">
    <source>
        <dbReference type="ARBA" id="ARBA00022448"/>
    </source>
</evidence>
<dbReference type="KEGG" id="dpb:BABL1_gene_230"/>